<dbReference type="OrthoDB" id="9778545at2"/>
<protein>
    <submittedName>
        <fullName evidence="11">L,D-transpeptidase YcbB</fullName>
    </submittedName>
</protein>
<dbReference type="STRING" id="1458461.BN1012_Phect3143"/>
<dbReference type="SUPFAM" id="SSF47090">
    <property type="entry name" value="PGBD-like"/>
    <property type="match status" value="1"/>
</dbReference>
<dbReference type="GO" id="GO:0009252">
    <property type="term" value="P:peptidoglycan biosynthetic process"/>
    <property type="evidence" value="ECO:0007669"/>
    <property type="project" value="UniProtKB-UniPathway"/>
</dbReference>
<dbReference type="Pfam" id="PF01471">
    <property type="entry name" value="PG_binding_1"/>
    <property type="match status" value="1"/>
</dbReference>
<keyword evidence="5 7" id="KW-0573">Peptidoglycan synthesis</keyword>
<dbReference type="UniPathway" id="UPA00219"/>
<evidence type="ECO:0000313" key="12">
    <source>
        <dbReference type="Proteomes" id="UP000032160"/>
    </source>
</evidence>
<evidence type="ECO:0000313" key="11">
    <source>
        <dbReference type="EMBL" id="CDO61355.1"/>
    </source>
</evidence>
<evidence type="ECO:0000256" key="7">
    <source>
        <dbReference type="PROSITE-ProRule" id="PRU01373"/>
    </source>
</evidence>
<accession>X5MNK4</accession>
<keyword evidence="4 7" id="KW-0133">Cell shape</keyword>
<keyword evidence="12" id="KW-1185">Reference proteome</keyword>
<evidence type="ECO:0000256" key="5">
    <source>
        <dbReference type="ARBA" id="ARBA00022984"/>
    </source>
</evidence>
<dbReference type="PROSITE" id="PS52029">
    <property type="entry name" value="LD_TPASE"/>
    <property type="match status" value="1"/>
</dbReference>
<dbReference type="InterPro" id="IPR036365">
    <property type="entry name" value="PGBD-like_sf"/>
</dbReference>
<dbReference type="GO" id="GO:0008360">
    <property type="term" value="P:regulation of cell shape"/>
    <property type="evidence" value="ECO:0007669"/>
    <property type="project" value="UniProtKB-UniRule"/>
</dbReference>
<organism evidence="11 12">
    <name type="scientific">Candidatus Phaeomarinibacter ectocarpi</name>
    <dbReference type="NCBI Taxonomy" id="1458461"/>
    <lineage>
        <taxon>Bacteria</taxon>
        <taxon>Pseudomonadati</taxon>
        <taxon>Pseudomonadota</taxon>
        <taxon>Alphaproteobacteria</taxon>
        <taxon>Hyphomicrobiales</taxon>
        <taxon>Parvibaculaceae</taxon>
        <taxon>Candidatus Phaeomarinibacter</taxon>
    </lineage>
</organism>
<keyword evidence="6 7" id="KW-0961">Cell wall biogenesis/degradation</keyword>
<feature type="coiled-coil region" evidence="8">
    <location>
        <begin position="189"/>
        <end position="216"/>
    </location>
</feature>
<evidence type="ECO:0000256" key="4">
    <source>
        <dbReference type="ARBA" id="ARBA00022960"/>
    </source>
</evidence>
<dbReference type="GO" id="GO:0016740">
    <property type="term" value="F:transferase activity"/>
    <property type="evidence" value="ECO:0007669"/>
    <property type="project" value="UniProtKB-KW"/>
</dbReference>
<keyword evidence="8" id="KW-0175">Coiled coil</keyword>
<keyword evidence="3" id="KW-0808">Transferase</keyword>
<dbReference type="KEGG" id="pect:BN1012_Phect3143"/>
<dbReference type="HOGENOM" id="CLU_020360_5_2_5"/>
<name>X5MNK4_9HYPH</name>
<sequence length="448" mass="50309">MARTLIKTVLFAATVMALGALAAVAANAEPARSYDIFGDSPAAAPAAPSQDYSDRSSPSSSFVDDPWAVDWIDPWDAPRRIEDFENAKAPMSDAPTLGDAGYWPLLRAISMYKNIVEWGGWERIPKTGGKLEEGIVDELRVPLLRKRLIATGDLTGAGGNPTVFDADVTRAVQRFQSRNGLLPDGVIGRRTLEALNMSAKARLALLERNLKRINKLSTTLGERYIFVNIAGQKLEAVANGRVERRHRVVIGKVDRQTPEYTSKITFLAFNPYWHVPQSIARKDILPQVRRDPSYLKRLNMRVYRGYGGREVNPYKVNWNQVNERTFLFRQDPGPRNSLGTVKIHFPNPHAVYLHDTPSKSLFGRNVRANSSGCVRVEHVHDLTTWILKAQGWDRKRVDALVASGARKDVRLKKTVPVYMLYLTAWVDEHGVVNFRDDIYGRDGRHASL</sequence>
<dbReference type="Gene3D" id="2.40.440.10">
    <property type="entry name" value="L,D-transpeptidase catalytic domain-like"/>
    <property type="match status" value="1"/>
</dbReference>
<gene>
    <name evidence="11" type="ORF">BN1012_Phect3143</name>
</gene>
<feature type="active site" description="Nucleophile" evidence="7">
    <location>
        <position position="373"/>
    </location>
</feature>
<dbReference type="AlphaFoldDB" id="X5MNK4"/>
<dbReference type="CDD" id="cd16913">
    <property type="entry name" value="YkuD_like"/>
    <property type="match status" value="1"/>
</dbReference>
<evidence type="ECO:0000256" key="9">
    <source>
        <dbReference type="SAM" id="SignalP"/>
    </source>
</evidence>
<dbReference type="RefSeq" id="WP_052534803.1">
    <property type="nucleotide sequence ID" value="NZ_HG966617.1"/>
</dbReference>
<dbReference type="Gene3D" id="1.10.101.10">
    <property type="entry name" value="PGBD-like superfamily/PGBD"/>
    <property type="match status" value="1"/>
</dbReference>
<feature type="chain" id="PRO_5004959632" evidence="9">
    <location>
        <begin position="23"/>
        <end position="448"/>
    </location>
</feature>
<dbReference type="PANTHER" id="PTHR41533">
    <property type="entry name" value="L,D-TRANSPEPTIDASE HI_1667-RELATED"/>
    <property type="match status" value="1"/>
</dbReference>
<comment type="pathway">
    <text evidence="1 7">Cell wall biogenesis; peptidoglycan biosynthesis.</text>
</comment>
<feature type="domain" description="L,D-TPase catalytic" evidence="10">
    <location>
        <begin position="223"/>
        <end position="400"/>
    </location>
</feature>
<dbReference type="PATRIC" id="fig|1458461.3.peg.3150"/>
<reference evidence="11 12" key="1">
    <citation type="journal article" date="2014" name="Front. Genet.">
        <title>Genome and metabolic network of "Candidatus Phaeomarinobacter ectocarpi" Ec32, a new candidate genus of Alphaproteobacteria frequently associated with brown algae.</title>
        <authorList>
            <person name="Dittami S.M."/>
            <person name="Barbeyron T."/>
            <person name="Boyen C."/>
            <person name="Cambefort J."/>
            <person name="Collet G."/>
            <person name="Delage L."/>
            <person name="Gobet A."/>
            <person name="Groisillier A."/>
            <person name="Leblanc C."/>
            <person name="Michel G."/>
            <person name="Scornet D."/>
            <person name="Siegel A."/>
            <person name="Tapia J.E."/>
            <person name="Tonon T."/>
        </authorList>
    </citation>
    <scope>NUCLEOTIDE SEQUENCE [LARGE SCALE GENOMIC DNA]</scope>
    <source>
        <strain evidence="11 12">Ec32</strain>
    </source>
</reference>
<dbReference type="InterPro" id="IPR005490">
    <property type="entry name" value="LD_TPept_cat_dom"/>
</dbReference>
<dbReference type="InterPro" id="IPR038063">
    <property type="entry name" value="Transpep_catalytic_dom"/>
</dbReference>
<dbReference type="PANTHER" id="PTHR41533:SF1">
    <property type="entry name" value="L,D-TRANSPEPTIDASE YCBB-RELATED"/>
    <property type="match status" value="1"/>
</dbReference>
<evidence type="ECO:0000256" key="2">
    <source>
        <dbReference type="ARBA" id="ARBA00005992"/>
    </source>
</evidence>
<dbReference type="InterPro" id="IPR052905">
    <property type="entry name" value="LD-transpeptidase_YkuD-like"/>
</dbReference>
<keyword evidence="9" id="KW-0732">Signal</keyword>
<dbReference type="EMBL" id="HG966617">
    <property type="protein sequence ID" value="CDO61355.1"/>
    <property type="molecule type" value="Genomic_DNA"/>
</dbReference>
<dbReference type="InterPro" id="IPR002477">
    <property type="entry name" value="Peptidoglycan-bd-like"/>
</dbReference>
<feature type="active site" description="Proton donor/acceptor" evidence="7">
    <location>
        <position position="354"/>
    </location>
</feature>
<dbReference type="GO" id="GO:0071555">
    <property type="term" value="P:cell wall organization"/>
    <property type="evidence" value="ECO:0007669"/>
    <property type="project" value="UniProtKB-UniRule"/>
</dbReference>
<evidence type="ECO:0000259" key="10">
    <source>
        <dbReference type="PROSITE" id="PS52029"/>
    </source>
</evidence>
<proteinExistence type="inferred from homology"/>
<dbReference type="Pfam" id="PF03734">
    <property type="entry name" value="YkuD"/>
    <property type="match status" value="1"/>
</dbReference>
<dbReference type="InterPro" id="IPR036366">
    <property type="entry name" value="PGBDSf"/>
</dbReference>
<evidence type="ECO:0000256" key="3">
    <source>
        <dbReference type="ARBA" id="ARBA00022679"/>
    </source>
</evidence>
<comment type="similarity">
    <text evidence="2">Belongs to the YkuD family.</text>
</comment>
<evidence type="ECO:0000256" key="1">
    <source>
        <dbReference type="ARBA" id="ARBA00004752"/>
    </source>
</evidence>
<evidence type="ECO:0000256" key="6">
    <source>
        <dbReference type="ARBA" id="ARBA00023316"/>
    </source>
</evidence>
<feature type="signal peptide" evidence="9">
    <location>
        <begin position="1"/>
        <end position="22"/>
    </location>
</feature>
<dbReference type="SUPFAM" id="SSF141523">
    <property type="entry name" value="L,D-transpeptidase catalytic domain-like"/>
    <property type="match status" value="1"/>
</dbReference>
<dbReference type="GO" id="GO:0004180">
    <property type="term" value="F:carboxypeptidase activity"/>
    <property type="evidence" value="ECO:0007669"/>
    <property type="project" value="UniProtKB-ARBA"/>
</dbReference>
<dbReference type="Proteomes" id="UP000032160">
    <property type="component" value="Chromosome I"/>
</dbReference>
<evidence type="ECO:0000256" key="8">
    <source>
        <dbReference type="SAM" id="Coils"/>
    </source>
</evidence>